<dbReference type="Proteomes" id="UP001159405">
    <property type="component" value="Unassembled WGS sequence"/>
</dbReference>
<feature type="coiled-coil region" evidence="1">
    <location>
        <begin position="53"/>
        <end position="108"/>
    </location>
</feature>
<comment type="caution">
    <text evidence="2">The sequence shown here is derived from an EMBL/GenBank/DDBJ whole genome shotgun (WGS) entry which is preliminary data.</text>
</comment>
<proteinExistence type="predicted"/>
<protein>
    <submittedName>
        <fullName evidence="2">Uncharacterized protein</fullName>
    </submittedName>
</protein>
<dbReference type="SUPFAM" id="SSF57997">
    <property type="entry name" value="Tropomyosin"/>
    <property type="match status" value="1"/>
</dbReference>
<feature type="non-terminal residue" evidence="2">
    <location>
        <position position="1"/>
    </location>
</feature>
<dbReference type="Gene3D" id="1.10.287.2610">
    <property type="match status" value="1"/>
</dbReference>
<keyword evidence="3" id="KW-1185">Reference proteome</keyword>
<evidence type="ECO:0000256" key="1">
    <source>
        <dbReference type="SAM" id="Coils"/>
    </source>
</evidence>
<evidence type="ECO:0000313" key="2">
    <source>
        <dbReference type="EMBL" id="CAH3046616.1"/>
    </source>
</evidence>
<accession>A0ABN8NDP3</accession>
<reference evidence="2 3" key="1">
    <citation type="submission" date="2022-05" db="EMBL/GenBank/DDBJ databases">
        <authorList>
            <consortium name="Genoscope - CEA"/>
            <person name="William W."/>
        </authorList>
    </citation>
    <scope>NUCLEOTIDE SEQUENCE [LARGE SCALE GENOMIC DNA]</scope>
</reference>
<name>A0ABN8NDP3_9CNID</name>
<dbReference type="EMBL" id="CALNXK010000014">
    <property type="protein sequence ID" value="CAH3046616.1"/>
    <property type="molecule type" value="Genomic_DNA"/>
</dbReference>
<gene>
    <name evidence="2" type="ORF">PLOB_00008197</name>
</gene>
<evidence type="ECO:0000313" key="3">
    <source>
        <dbReference type="Proteomes" id="UP001159405"/>
    </source>
</evidence>
<keyword evidence="1" id="KW-0175">Coiled coil</keyword>
<sequence>KKRPRISSSGTDTESMEAAQDGAYIQMTLTEYQSFLLRLTAIEDNTKIREERILNLEASLDEAQVEIQASKKQLREVNKTVNNTKDSLEFTQGEQDDLVERVANCENEQSTCSDELTHLSIYSRRWNLIFYRVNESKDENCFSLVGDVLTQNLNLPQDEVDRVWNARHRLKNPRISMGEDLPKHIQEIRKNGHIPAMKEIKQETTSHKATVVGDKLVVNGKVYFHYDVPKKWLPVNS</sequence>
<organism evidence="2 3">
    <name type="scientific">Porites lobata</name>
    <dbReference type="NCBI Taxonomy" id="104759"/>
    <lineage>
        <taxon>Eukaryota</taxon>
        <taxon>Metazoa</taxon>
        <taxon>Cnidaria</taxon>
        <taxon>Anthozoa</taxon>
        <taxon>Hexacorallia</taxon>
        <taxon>Scleractinia</taxon>
        <taxon>Fungiina</taxon>
        <taxon>Poritidae</taxon>
        <taxon>Porites</taxon>
    </lineage>
</organism>